<accession>A0A2H3J574</accession>
<dbReference type="EMBL" id="KB467898">
    <property type="protein sequence ID" value="PCH36815.1"/>
    <property type="molecule type" value="Genomic_DNA"/>
</dbReference>
<name>A0A2H3J574_WOLCO</name>
<evidence type="ECO:0000313" key="2">
    <source>
        <dbReference type="Proteomes" id="UP000218811"/>
    </source>
</evidence>
<evidence type="ECO:0000313" key="1">
    <source>
        <dbReference type="EMBL" id="PCH36815.1"/>
    </source>
</evidence>
<dbReference type="Proteomes" id="UP000218811">
    <property type="component" value="Unassembled WGS sequence"/>
</dbReference>
<sequence length="84" mass="9013">MAAAPVWFIAARPAGLCDGPFRRRGAVADRACSRVAFASADENVTSTPAYMGAFGGRYQSRKRTAEIINASRPCHLAPVDEPYP</sequence>
<feature type="non-terminal residue" evidence="1">
    <location>
        <position position="84"/>
    </location>
</feature>
<keyword evidence="2" id="KW-1185">Reference proteome</keyword>
<gene>
    <name evidence="1" type="ORF">WOLCODRAFT_28764</name>
</gene>
<dbReference type="AlphaFoldDB" id="A0A2H3J574"/>
<organism evidence="1 2">
    <name type="scientific">Wolfiporia cocos (strain MD-104)</name>
    <name type="common">Brown rot fungus</name>
    <dbReference type="NCBI Taxonomy" id="742152"/>
    <lineage>
        <taxon>Eukaryota</taxon>
        <taxon>Fungi</taxon>
        <taxon>Dikarya</taxon>
        <taxon>Basidiomycota</taxon>
        <taxon>Agaricomycotina</taxon>
        <taxon>Agaricomycetes</taxon>
        <taxon>Polyporales</taxon>
        <taxon>Phaeolaceae</taxon>
        <taxon>Wolfiporia</taxon>
    </lineage>
</organism>
<protein>
    <submittedName>
        <fullName evidence="1">Uncharacterized protein</fullName>
    </submittedName>
</protein>
<proteinExistence type="predicted"/>
<reference evidence="1 2" key="1">
    <citation type="journal article" date="2012" name="Science">
        <title>The Paleozoic origin of enzymatic lignin decomposition reconstructed from 31 fungal genomes.</title>
        <authorList>
            <person name="Floudas D."/>
            <person name="Binder M."/>
            <person name="Riley R."/>
            <person name="Barry K."/>
            <person name="Blanchette R.A."/>
            <person name="Henrissat B."/>
            <person name="Martinez A.T."/>
            <person name="Otillar R."/>
            <person name="Spatafora J.W."/>
            <person name="Yadav J.S."/>
            <person name="Aerts A."/>
            <person name="Benoit I."/>
            <person name="Boyd A."/>
            <person name="Carlson A."/>
            <person name="Copeland A."/>
            <person name="Coutinho P.M."/>
            <person name="de Vries R.P."/>
            <person name="Ferreira P."/>
            <person name="Findley K."/>
            <person name="Foster B."/>
            <person name="Gaskell J."/>
            <person name="Glotzer D."/>
            <person name="Gorecki P."/>
            <person name="Heitman J."/>
            <person name="Hesse C."/>
            <person name="Hori C."/>
            <person name="Igarashi K."/>
            <person name="Jurgens J.A."/>
            <person name="Kallen N."/>
            <person name="Kersten P."/>
            <person name="Kohler A."/>
            <person name="Kuees U."/>
            <person name="Kumar T.K.A."/>
            <person name="Kuo A."/>
            <person name="LaButti K."/>
            <person name="Larrondo L.F."/>
            <person name="Lindquist E."/>
            <person name="Ling A."/>
            <person name="Lombard V."/>
            <person name="Lucas S."/>
            <person name="Lundell T."/>
            <person name="Martin R."/>
            <person name="McLaughlin D.J."/>
            <person name="Morgenstern I."/>
            <person name="Morin E."/>
            <person name="Murat C."/>
            <person name="Nagy L.G."/>
            <person name="Nolan M."/>
            <person name="Ohm R.A."/>
            <person name="Patyshakuliyeva A."/>
            <person name="Rokas A."/>
            <person name="Ruiz-Duenas F.J."/>
            <person name="Sabat G."/>
            <person name="Salamov A."/>
            <person name="Samejima M."/>
            <person name="Schmutz J."/>
            <person name="Slot J.C."/>
            <person name="St John F."/>
            <person name="Stenlid J."/>
            <person name="Sun H."/>
            <person name="Sun S."/>
            <person name="Syed K."/>
            <person name="Tsang A."/>
            <person name="Wiebenga A."/>
            <person name="Young D."/>
            <person name="Pisabarro A."/>
            <person name="Eastwood D.C."/>
            <person name="Martin F."/>
            <person name="Cullen D."/>
            <person name="Grigoriev I.V."/>
            <person name="Hibbett D.S."/>
        </authorList>
    </citation>
    <scope>NUCLEOTIDE SEQUENCE [LARGE SCALE GENOMIC DNA]</scope>
    <source>
        <strain evidence="1 2">MD-104</strain>
    </source>
</reference>